<dbReference type="EMBL" id="WQMT02000002">
    <property type="protein sequence ID" value="KAG9226776.1"/>
    <property type="molecule type" value="Genomic_DNA"/>
</dbReference>
<protein>
    <submittedName>
        <fullName evidence="1">Uncharacterized protein</fullName>
    </submittedName>
</protein>
<organism evidence="1 2">
    <name type="scientific">Pleurotus cornucopiae</name>
    <name type="common">Cornucopia mushroom</name>
    <dbReference type="NCBI Taxonomy" id="5321"/>
    <lineage>
        <taxon>Eukaryota</taxon>
        <taxon>Fungi</taxon>
        <taxon>Dikarya</taxon>
        <taxon>Basidiomycota</taxon>
        <taxon>Agaricomycotina</taxon>
        <taxon>Agaricomycetes</taxon>
        <taxon>Agaricomycetidae</taxon>
        <taxon>Agaricales</taxon>
        <taxon>Pleurotineae</taxon>
        <taxon>Pleurotaceae</taxon>
        <taxon>Pleurotus</taxon>
    </lineage>
</organism>
<keyword evidence="2" id="KW-1185">Reference proteome</keyword>
<evidence type="ECO:0000313" key="2">
    <source>
        <dbReference type="Proteomes" id="UP000824881"/>
    </source>
</evidence>
<comment type="caution">
    <text evidence="1">The sequence shown here is derived from an EMBL/GenBank/DDBJ whole genome shotgun (WGS) entry which is preliminary data.</text>
</comment>
<evidence type="ECO:0000313" key="1">
    <source>
        <dbReference type="EMBL" id="KAG9226776.1"/>
    </source>
</evidence>
<sequence length="1535" mass="171818">MSLLEDWLQAFRDTTTSMSTTRFPMLSTVHATFRGLQDHIKTILRKLPDSVSPRMKQALIEAHTKLATYYDKFDQSPYYTWAALLDPRIGYNGVKLDYEDDPALLEYLDKVKDELQKHFNANYKSGGSAPSREGSSTSITFRDKIQNMVNVNISRTPSPPPAPPPAPSRTRKTHCSEAVVAALRKYPRAQRTRMNEDKAQRNLDRELKRAQHQTNPTAFPDDASDSSSMLTISDTEDAPSIPEKSKLLSSLSKLTPQTRALAVSILGQRDREADEDEEDIHLPAPAAKRLCLDTAKEVTINPGDTVTLGFHNLLFDLTRYNIYMPLNLFTNANIRLVNREAHSLTLRRINSSGKRASKPPLVLDVEVFEKKYGREADLTRDQWSEAARNFTRFAGEVGRDGEQGDYFTRWDNHYGFFEERTDAAEHFQAILEVDINMRKDYIVKPFAFSRSLYNNAYEAAKISIRVATIERLHHSHSNAPARLPRAPDGRVAPSITPNAPFRKGSSSDSSSAVCLRCARRGHTLTTCSAVTFEDGPKIATTIQNGSLARGSTHLVSTAAHSAVTNATMPLPGFVERNRPALCLNPPSSPSFTYDFLANSYSRPTPTFRIRSHEDIFSRILTPYNTDAFHHYLEKHNLSDRYPFLVRNLKHGFPMGNFPPLLNTVVFNNSPSALIHHDFISSYLKDEVQASRMSGPFCRTEMEDLMKGPFQSSPLLVDVQPQAPGSPDKLRVCRHLSKGNSAQPSTNSFIEKDLFPTCFGSALELSEIIAHAPPGAQAMTLDIAKFHRTCPIYPEHKPWFVLQGPSGFYVDHVCPFGCASSSSNAGMIANAGMDIWQCEGVGPLVKYEDDISVFRFPHPSTGTHLRFAYDRTSALNLLSPLQFPWHPDKGQDFATTFTYIGFSWDIEARRVSLPSTKREKFWTRTRAFIASFDRARCTLLDVMKIHGSLCHIAFVYPEGRSYLASLSNFISSFQQRTFTSRYPPRSVISDLSWWESTLSVPGISRTLLPRGSVLDLSLYVDASTSWGIGIIFGGKWDAWRLIEGWRGPSCNIGWLEGIALELLIYILEEQCLSDVHLLIHSDNQGVIGAFDKGRSRNFEVNLSIRRSTPILAARNILLSLTYIESVINPADPVSRASTPRPRRPQAGRQFNSNELRPPVLATDRLQLWQTPHSLAYREEVSRILPPSLVDTAFNTVISSFTPNTKSTYAAGLLRFNQFCDSLAIPESDRMPASHILLVGFISSFKGKVSGKTIKSWLSGLKAWHDISHAPWLGDDRWVQMARTTANKEGVKFRRALRSPVTLDHLHALRRSLNLLSPFDAAVWAVASCAFWACRRLGELTVGSRGSFDPKFHILRSTPLCYRTNQDSSRSVSLHLPWTKSTKEEGGDMILTAREDDLCPIAALENHLSINASCPPSSSLFSFRSSNGTPEPMLKHLFLGACHRIWEKAGLDLAKGHSFRIGGSTELLVAGSSPEVVAALGGWSSLAFLLYWRRHQEIISSNIAKAYSRTRFIDLTSALEHFRVQSNIPNAVLLDEM</sequence>
<accession>A0ACB7JBV6</accession>
<gene>
    <name evidence="1" type="ORF">CCMSSC00406_0009674</name>
</gene>
<dbReference type="Proteomes" id="UP000824881">
    <property type="component" value="Unassembled WGS sequence"/>
</dbReference>
<reference evidence="1 2" key="1">
    <citation type="journal article" date="2021" name="Appl. Environ. Microbiol.">
        <title>Genetic linkage and physical mapping for an oyster mushroom Pleurotus cornucopiae and QTL analysis for the trait cap color.</title>
        <authorList>
            <person name="Zhang Y."/>
            <person name="Gao W."/>
            <person name="Sonnenberg A."/>
            <person name="Chen Q."/>
            <person name="Zhang J."/>
            <person name="Huang C."/>
        </authorList>
    </citation>
    <scope>NUCLEOTIDE SEQUENCE [LARGE SCALE GENOMIC DNA]</scope>
    <source>
        <strain evidence="1">CCMSSC00406</strain>
    </source>
</reference>
<proteinExistence type="predicted"/>
<name>A0ACB7JBV6_PLECO</name>